<comment type="caution">
    <text evidence="1">The sequence shown here is derived from an EMBL/GenBank/DDBJ whole genome shotgun (WGS) entry which is preliminary data.</text>
</comment>
<protein>
    <submittedName>
        <fullName evidence="1">Uncharacterized protein</fullName>
    </submittedName>
</protein>
<evidence type="ECO:0000313" key="1">
    <source>
        <dbReference type="EMBL" id="KAJ1675490.1"/>
    </source>
</evidence>
<sequence length="202" mass="21246">MGGGSDSQIPATLTIAERQRDIPPPAARSGSTSEVEIVPWQLPPLYSTLQRIETTLAQVVRSMAELQTCERGVVTSAAASQLVAELEGCNFAALHGIQVATSGDFDMGMSVADDARATPGPDTGYSQATAAGRDGAFHAFLSRSRIPPFFPWGLNGAARQIKDDQRDDNTAASALLPTSHPGGDAQANVVLETKPWFPNGDP</sequence>
<dbReference type="EMBL" id="JAMZIH010005282">
    <property type="protein sequence ID" value="KAJ1675490.1"/>
    <property type="molecule type" value="Genomic_DNA"/>
</dbReference>
<accession>A0ACC1HJD4</accession>
<dbReference type="Proteomes" id="UP001145114">
    <property type="component" value="Unassembled WGS sequence"/>
</dbReference>
<reference evidence="1" key="1">
    <citation type="submission" date="2022-06" db="EMBL/GenBank/DDBJ databases">
        <title>Phylogenomic reconstructions and comparative analyses of Kickxellomycotina fungi.</title>
        <authorList>
            <person name="Reynolds N.K."/>
            <person name="Stajich J.E."/>
            <person name="Barry K."/>
            <person name="Grigoriev I.V."/>
            <person name="Crous P."/>
            <person name="Smith M.E."/>
        </authorList>
    </citation>
    <scope>NUCLEOTIDE SEQUENCE</scope>
    <source>
        <strain evidence="1">RSA 2271</strain>
    </source>
</reference>
<keyword evidence="2" id="KW-1185">Reference proteome</keyword>
<gene>
    <name evidence="1" type="ORF">EV182_001165</name>
</gene>
<organism evidence="1 2">
    <name type="scientific">Spiromyces aspiralis</name>
    <dbReference type="NCBI Taxonomy" id="68401"/>
    <lineage>
        <taxon>Eukaryota</taxon>
        <taxon>Fungi</taxon>
        <taxon>Fungi incertae sedis</taxon>
        <taxon>Zoopagomycota</taxon>
        <taxon>Kickxellomycotina</taxon>
        <taxon>Kickxellomycetes</taxon>
        <taxon>Kickxellales</taxon>
        <taxon>Kickxellaceae</taxon>
        <taxon>Spiromyces</taxon>
    </lineage>
</organism>
<evidence type="ECO:0000313" key="2">
    <source>
        <dbReference type="Proteomes" id="UP001145114"/>
    </source>
</evidence>
<proteinExistence type="predicted"/>
<name>A0ACC1HJD4_9FUNG</name>